<keyword evidence="2" id="KW-1185">Reference proteome</keyword>
<gene>
    <name evidence="1" type="ORF">GYMLUDRAFT_250939</name>
</gene>
<dbReference type="InterPro" id="IPR001680">
    <property type="entry name" value="WD40_rpt"/>
</dbReference>
<proteinExistence type="predicted"/>
<dbReference type="Proteomes" id="UP000053593">
    <property type="component" value="Unassembled WGS sequence"/>
</dbReference>
<evidence type="ECO:0000313" key="2">
    <source>
        <dbReference type="Proteomes" id="UP000053593"/>
    </source>
</evidence>
<dbReference type="SUPFAM" id="SSF50978">
    <property type="entry name" value="WD40 repeat-like"/>
    <property type="match status" value="1"/>
</dbReference>
<dbReference type="HOGENOM" id="CLU_059436_0_0_1"/>
<dbReference type="Gene3D" id="2.130.10.10">
    <property type="entry name" value="YVTN repeat-like/Quinoprotein amine dehydrogenase"/>
    <property type="match status" value="1"/>
</dbReference>
<accession>A0A0D0C4Q7</accession>
<evidence type="ECO:0000313" key="1">
    <source>
        <dbReference type="EMBL" id="KIK52812.1"/>
    </source>
</evidence>
<dbReference type="SMART" id="SM00320">
    <property type="entry name" value="WD40"/>
    <property type="match status" value="2"/>
</dbReference>
<dbReference type="EMBL" id="KN834837">
    <property type="protein sequence ID" value="KIK52812.1"/>
    <property type="molecule type" value="Genomic_DNA"/>
</dbReference>
<organism evidence="1 2">
    <name type="scientific">Collybiopsis luxurians FD-317 M1</name>
    <dbReference type="NCBI Taxonomy" id="944289"/>
    <lineage>
        <taxon>Eukaryota</taxon>
        <taxon>Fungi</taxon>
        <taxon>Dikarya</taxon>
        <taxon>Basidiomycota</taxon>
        <taxon>Agaricomycotina</taxon>
        <taxon>Agaricomycetes</taxon>
        <taxon>Agaricomycetidae</taxon>
        <taxon>Agaricales</taxon>
        <taxon>Marasmiineae</taxon>
        <taxon>Omphalotaceae</taxon>
        <taxon>Collybiopsis</taxon>
        <taxon>Collybiopsis luxurians</taxon>
    </lineage>
</organism>
<reference evidence="1 2" key="1">
    <citation type="submission" date="2014-04" db="EMBL/GenBank/DDBJ databases">
        <title>Evolutionary Origins and Diversification of the Mycorrhizal Mutualists.</title>
        <authorList>
            <consortium name="DOE Joint Genome Institute"/>
            <consortium name="Mycorrhizal Genomics Consortium"/>
            <person name="Kohler A."/>
            <person name="Kuo A."/>
            <person name="Nagy L.G."/>
            <person name="Floudas D."/>
            <person name="Copeland A."/>
            <person name="Barry K.W."/>
            <person name="Cichocki N."/>
            <person name="Veneault-Fourrey C."/>
            <person name="LaButti K."/>
            <person name="Lindquist E.A."/>
            <person name="Lipzen A."/>
            <person name="Lundell T."/>
            <person name="Morin E."/>
            <person name="Murat C."/>
            <person name="Riley R."/>
            <person name="Ohm R."/>
            <person name="Sun H."/>
            <person name="Tunlid A."/>
            <person name="Henrissat B."/>
            <person name="Grigoriev I.V."/>
            <person name="Hibbett D.S."/>
            <person name="Martin F."/>
        </authorList>
    </citation>
    <scope>NUCLEOTIDE SEQUENCE [LARGE SCALE GENOMIC DNA]</scope>
    <source>
        <strain evidence="1 2">FD-317 M1</strain>
    </source>
</reference>
<dbReference type="InterPro" id="IPR036322">
    <property type="entry name" value="WD40_repeat_dom_sf"/>
</dbReference>
<dbReference type="InterPro" id="IPR015943">
    <property type="entry name" value="WD40/YVTN_repeat-like_dom_sf"/>
</dbReference>
<dbReference type="OrthoDB" id="2654453at2759"/>
<name>A0A0D0C4Q7_9AGAR</name>
<protein>
    <submittedName>
        <fullName evidence="1">Uncharacterized protein</fullName>
    </submittedName>
</protein>
<dbReference type="AlphaFoldDB" id="A0A0D0C4Q7"/>
<sequence>MFPLNLFCSNPYQSLTTLRGQRDAITSLTFSVFGQFVAAAGLSGVVIWDIETLQVVPLTLTPDNIRDPLKNTFPAACWIYFAQQNRHVLLLGSFAGTIQLWDYIDVKLRFECKRKPVPHLTAAAEAAPQVLAVDCFPREVPVGKKAQIVVSFGDSSLGVWTLEADGKLKQNFVVALEAELFPKVVTLLHGGSGNTLWRKTTALNLMGAVAVNKTYEHFVACTSDGFELFNLEQMNLVRKLEHQPALLALPKQVSFVGQHILGGTDCRCAEVYALKSGKVVQSLKYPQGGLVQSVAASDTYWQSQALMATSLAM</sequence>